<feature type="compositionally biased region" description="Polar residues" evidence="2">
    <location>
        <begin position="22"/>
        <end position="35"/>
    </location>
</feature>
<evidence type="ECO:0000313" key="3">
    <source>
        <dbReference type="EMBL" id="MBA0637488.1"/>
    </source>
</evidence>
<accession>A0A7J8TH05</accession>
<protein>
    <submittedName>
        <fullName evidence="3">Uncharacterized protein</fullName>
    </submittedName>
</protein>
<dbReference type="PANTHER" id="PTHR48200:SF1">
    <property type="entry name" value="AMINOTRANSFERASE-LIKE PLANT MOBILE DOMAIN-CONTAINING PROTEIN"/>
    <property type="match status" value="1"/>
</dbReference>
<dbReference type="Proteomes" id="UP000593561">
    <property type="component" value="Unassembled WGS sequence"/>
</dbReference>
<dbReference type="AlphaFoldDB" id="A0A7J8TH05"/>
<keyword evidence="1" id="KW-0175">Coiled coil</keyword>
<dbReference type="EMBL" id="JABFAC010248568">
    <property type="protein sequence ID" value="MBA0637488.1"/>
    <property type="molecule type" value="Genomic_DNA"/>
</dbReference>
<evidence type="ECO:0000313" key="4">
    <source>
        <dbReference type="Proteomes" id="UP000593561"/>
    </source>
</evidence>
<evidence type="ECO:0000256" key="2">
    <source>
        <dbReference type="SAM" id="MobiDB-lite"/>
    </source>
</evidence>
<name>A0A7J8TH05_GOSDV</name>
<dbReference type="PANTHER" id="PTHR48200">
    <property type="entry name" value="PROTEIN, PUTATIVE-RELATED"/>
    <property type="match status" value="1"/>
</dbReference>
<evidence type="ECO:0000256" key="1">
    <source>
        <dbReference type="SAM" id="Coils"/>
    </source>
</evidence>
<organism evidence="3 4">
    <name type="scientific">Gossypium davidsonii</name>
    <name type="common">Davidson's cotton</name>
    <name type="synonym">Gossypium klotzschianum subsp. davidsonii</name>
    <dbReference type="NCBI Taxonomy" id="34287"/>
    <lineage>
        <taxon>Eukaryota</taxon>
        <taxon>Viridiplantae</taxon>
        <taxon>Streptophyta</taxon>
        <taxon>Embryophyta</taxon>
        <taxon>Tracheophyta</taxon>
        <taxon>Spermatophyta</taxon>
        <taxon>Magnoliopsida</taxon>
        <taxon>eudicotyledons</taxon>
        <taxon>Gunneridae</taxon>
        <taxon>Pentapetalae</taxon>
        <taxon>rosids</taxon>
        <taxon>malvids</taxon>
        <taxon>Malvales</taxon>
        <taxon>Malvaceae</taxon>
        <taxon>Malvoideae</taxon>
        <taxon>Gossypium</taxon>
    </lineage>
</organism>
<feature type="coiled-coil region" evidence="1">
    <location>
        <begin position="52"/>
        <end position="86"/>
    </location>
</feature>
<keyword evidence="4" id="KW-1185">Reference proteome</keyword>
<comment type="caution">
    <text evidence="3">The sequence shown here is derived from an EMBL/GenBank/DDBJ whole genome shotgun (WGS) entry which is preliminary data.</text>
</comment>
<proteinExistence type="predicted"/>
<reference evidence="3 4" key="1">
    <citation type="journal article" date="2019" name="Genome Biol. Evol.">
        <title>Insights into the evolution of the New World diploid cottons (Gossypium, subgenus Houzingenia) based on genome sequencing.</title>
        <authorList>
            <person name="Grover C.E."/>
            <person name="Arick M.A. 2nd"/>
            <person name="Thrash A."/>
            <person name="Conover J.L."/>
            <person name="Sanders W.S."/>
            <person name="Peterson D.G."/>
            <person name="Frelichowski J.E."/>
            <person name="Scheffler J.A."/>
            <person name="Scheffler B.E."/>
            <person name="Wendel J.F."/>
        </authorList>
    </citation>
    <scope>NUCLEOTIDE SEQUENCE [LARGE SCALE GENOMIC DNA]</scope>
    <source>
        <strain evidence="3">27</strain>
        <tissue evidence="3">Leaf</tissue>
    </source>
</reference>
<sequence>MKRLAAGPITTPEYIEWWGKKINNNISGPSQGDSQSTRKHPQVVPSESEIIKHDFKRKNSGLENKIEQMKEETMNLRLDIDVQKLETKKLRKGKNKAE</sequence>
<feature type="region of interest" description="Disordered" evidence="2">
    <location>
        <begin position="22"/>
        <end position="47"/>
    </location>
</feature>
<gene>
    <name evidence="3" type="ORF">Godav_029614</name>
</gene>